<accession>A0A382LME7</accession>
<evidence type="ECO:0000313" key="1">
    <source>
        <dbReference type="EMBL" id="SVC36272.1"/>
    </source>
</evidence>
<dbReference type="EMBL" id="UINC01087146">
    <property type="protein sequence ID" value="SVC36272.1"/>
    <property type="molecule type" value="Genomic_DNA"/>
</dbReference>
<name>A0A382LME7_9ZZZZ</name>
<protein>
    <submittedName>
        <fullName evidence="1">Uncharacterized protein</fullName>
    </submittedName>
</protein>
<sequence length="58" mass="6891">MYIMNILHNPQFNIDKVTAHYTKKDGVPVHYVCTSDLDESDRPFDIYYRDTPHPIHNN</sequence>
<organism evidence="1">
    <name type="scientific">marine metagenome</name>
    <dbReference type="NCBI Taxonomy" id="408172"/>
    <lineage>
        <taxon>unclassified sequences</taxon>
        <taxon>metagenomes</taxon>
        <taxon>ecological metagenomes</taxon>
    </lineage>
</organism>
<gene>
    <name evidence="1" type="ORF">METZ01_LOCUS289126</name>
</gene>
<reference evidence="1" key="1">
    <citation type="submission" date="2018-05" db="EMBL/GenBank/DDBJ databases">
        <authorList>
            <person name="Lanie J.A."/>
            <person name="Ng W.-L."/>
            <person name="Kazmierczak K.M."/>
            <person name="Andrzejewski T.M."/>
            <person name="Davidsen T.M."/>
            <person name="Wayne K.J."/>
            <person name="Tettelin H."/>
            <person name="Glass J.I."/>
            <person name="Rusch D."/>
            <person name="Podicherti R."/>
            <person name="Tsui H.-C.T."/>
            <person name="Winkler M.E."/>
        </authorList>
    </citation>
    <scope>NUCLEOTIDE SEQUENCE</scope>
</reference>
<feature type="non-terminal residue" evidence="1">
    <location>
        <position position="58"/>
    </location>
</feature>
<dbReference type="AlphaFoldDB" id="A0A382LME7"/>
<proteinExistence type="predicted"/>